<dbReference type="SUPFAM" id="SSF52266">
    <property type="entry name" value="SGNH hydrolase"/>
    <property type="match status" value="1"/>
</dbReference>
<keyword evidence="2" id="KW-0378">Hydrolase</keyword>
<gene>
    <name evidence="4" type="ORF">FZD51_11550</name>
</gene>
<proteinExistence type="inferred from homology"/>
<dbReference type="Proteomes" id="UP000322139">
    <property type="component" value="Unassembled WGS sequence"/>
</dbReference>
<evidence type="ECO:0000313" key="5">
    <source>
        <dbReference type="Proteomes" id="UP000322139"/>
    </source>
</evidence>
<dbReference type="Pfam" id="PF13472">
    <property type="entry name" value="Lipase_GDSL_2"/>
    <property type="match status" value="1"/>
</dbReference>
<dbReference type="GO" id="GO:0016787">
    <property type="term" value="F:hydrolase activity"/>
    <property type="evidence" value="ECO:0007669"/>
    <property type="project" value="UniProtKB-KW"/>
</dbReference>
<dbReference type="Gene3D" id="3.40.50.1110">
    <property type="entry name" value="SGNH hydrolase"/>
    <property type="match status" value="1"/>
</dbReference>
<dbReference type="AlphaFoldDB" id="A0A5D4RCJ0"/>
<dbReference type="InterPro" id="IPR036514">
    <property type="entry name" value="SGNH_hydro_sf"/>
</dbReference>
<dbReference type="RefSeq" id="WP_148974920.1">
    <property type="nucleotide sequence ID" value="NZ_JBNIKT010000004.1"/>
</dbReference>
<evidence type="ECO:0000256" key="1">
    <source>
        <dbReference type="ARBA" id="ARBA00008668"/>
    </source>
</evidence>
<name>A0A5D4RCJ0_9BACI</name>
<dbReference type="PANTHER" id="PTHR43695">
    <property type="entry name" value="PUTATIVE (AFU_ORTHOLOGUE AFUA_2G17250)-RELATED"/>
    <property type="match status" value="1"/>
</dbReference>
<comment type="caution">
    <text evidence="4">The sequence shown here is derived from an EMBL/GenBank/DDBJ whole genome shotgun (WGS) entry which is preliminary data.</text>
</comment>
<dbReference type="InterPro" id="IPR013830">
    <property type="entry name" value="SGNH_hydro"/>
</dbReference>
<feature type="domain" description="SGNH hydrolase-type esterase" evidence="3">
    <location>
        <begin position="11"/>
        <end position="206"/>
    </location>
</feature>
<evidence type="ECO:0000256" key="2">
    <source>
        <dbReference type="ARBA" id="ARBA00022801"/>
    </source>
</evidence>
<comment type="similarity">
    <text evidence="1">Belongs to the 'GDSL' lipolytic enzyme family.</text>
</comment>
<organism evidence="4 5">
    <name type="scientific">Bacillus infantis</name>
    <dbReference type="NCBI Taxonomy" id="324767"/>
    <lineage>
        <taxon>Bacteria</taxon>
        <taxon>Bacillati</taxon>
        <taxon>Bacillota</taxon>
        <taxon>Bacilli</taxon>
        <taxon>Bacillales</taxon>
        <taxon>Bacillaceae</taxon>
        <taxon>Bacillus</taxon>
    </lineage>
</organism>
<evidence type="ECO:0000259" key="3">
    <source>
        <dbReference type="Pfam" id="PF13472"/>
    </source>
</evidence>
<sequence>MDPKTTIFIAGDSTAAVKLPEKRPETGWGEAFVQYLNRHAVLDNRAINGRSTKSFIKQGHLTSIESSIIPGDYLIIQFGHNDQKTEDPERGTHPYGDYQEYLLEYVETARRNQAHPVLFTPVTRRKYDGGDTIDELSVGDFPEAMKQFAEKNQVPLLDIHKATRDFFNSMGHKESASYFLHLAPGESPNYPEGLEDNTHFNKKGAEAVAHLIAKEIKKSNLPLKNLLR</sequence>
<dbReference type="PANTHER" id="PTHR43695:SF1">
    <property type="entry name" value="RHAMNOGALACTURONAN ACETYLESTERASE"/>
    <property type="match status" value="1"/>
</dbReference>
<dbReference type="EMBL" id="VTER01000006">
    <property type="protein sequence ID" value="TYS47576.1"/>
    <property type="molecule type" value="Genomic_DNA"/>
</dbReference>
<protein>
    <submittedName>
        <fullName evidence="4">Rhamnogalacturonan acetylesterase</fullName>
    </submittedName>
</protein>
<accession>A0A5D4RCJ0</accession>
<reference evidence="4 5" key="1">
    <citation type="submission" date="2019-08" db="EMBL/GenBank/DDBJ databases">
        <title>Bacillus genomes from the desert of Cuatro Cienegas, Coahuila.</title>
        <authorList>
            <person name="Olmedo-Alvarez G."/>
        </authorList>
    </citation>
    <scope>NUCLEOTIDE SEQUENCE [LARGE SCALE GENOMIC DNA]</scope>
    <source>
        <strain evidence="4 5">CH446_14T</strain>
    </source>
</reference>
<evidence type="ECO:0000313" key="4">
    <source>
        <dbReference type="EMBL" id="TYS47576.1"/>
    </source>
</evidence>
<dbReference type="CDD" id="cd01821">
    <property type="entry name" value="Rhamnogalacturan_acetylesterase_like"/>
    <property type="match status" value="1"/>
</dbReference>
<dbReference type="InterPro" id="IPR037459">
    <property type="entry name" value="RhgT-like"/>
</dbReference>